<keyword evidence="3" id="KW-1185">Reference proteome</keyword>
<dbReference type="Proteomes" id="UP001226867">
    <property type="component" value="Unassembled WGS sequence"/>
</dbReference>
<accession>A0ABT9S887</accession>
<comment type="caution">
    <text evidence="2">The sequence shown here is derived from an EMBL/GenBank/DDBJ whole genome shotgun (WGS) entry which is preliminary data.</text>
</comment>
<evidence type="ECO:0000313" key="3">
    <source>
        <dbReference type="Proteomes" id="UP001226867"/>
    </source>
</evidence>
<feature type="compositionally biased region" description="Basic and acidic residues" evidence="1">
    <location>
        <begin position="66"/>
        <end position="75"/>
    </location>
</feature>
<reference evidence="2 3" key="1">
    <citation type="submission" date="2023-07" db="EMBL/GenBank/DDBJ databases">
        <title>Sorghum-associated microbial communities from plants grown in Nebraska, USA.</title>
        <authorList>
            <person name="Schachtman D."/>
        </authorList>
    </citation>
    <scope>NUCLEOTIDE SEQUENCE [LARGE SCALE GENOMIC DNA]</scope>
    <source>
        <strain evidence="2 3">DS1607</strain>
    </source>
</reference>
<evidence type="ECO:0000256" key="1">
    <source>
        <dbReference type="SAM" id="MobiDB-lite"/>
    </source>
</evidence>
<feature type="region of interest" description="Disordered" evidence="1">
    <location>
        <begin position="56"/>
        <end position="93"/>
    </location>
</feature>
<evidence type="ECO:0000313" key="2">
    <source>
        <dbReference type="EMBL" id="MDP9900568.1"/>
    </source>
</evidence>
<protein>
    <submittedName>
        <fullName evidence="2">Uncharacterized protein</fullName>
    </submittedName>
</protein>
<proteinExistence type="predicted"/>
<dbReference type="EMBL" id="JAUSRO010000008">
    <property type="protein sequence ID" value="MDP9900568.1"/>
    <property type="molecule type" value="Genomic_DNA"/>
</dbReference>
<gene>
    <name evidence="2" type="ORF">J2W36_002834</name>
</gene>
<name>A0ABT9S887_9BURK</name>
<sequence length="93" mass="10742">MPKLHDEGLVQPQIGPQLTDLLRSCILAQQKNNRISHELKQQERKKRYCDHHDHSLDQAAQNKSKHSVEAHRSGSEEQMLSEQGTCPKRGERH</sequence>
<organism evidence="2 3">
    <name type="scientific">Variovorax ginsengisoli</name>
    <dbReference type="NCBI Taxonomy" id="363844"/>
    <lineage>
        <taxon>Bacteria</taxon>
        <taxon>Pseudomonadati</taxon>
        <taxon>Pseudomonadota</taxon>
        <taxon>Betaproteobacteria</taxon>
        <taxon>Burkholderiales</taxon>
        <taxon>Comamonadaceae</taxon>
        <taxon>Variovorax</taxon>
    </lineage>
</organism>